<evidence type="ECO:0008006" key="4">
    <source>
        <dbReference type="Google" id="ProtNLM"/>
    </source>
</evidence>
<keyword evidence="1" id="KW-0472">Membrane</keyword>
<gene>
    <name evidence="2" type="ORF">ABIA52_001106</name>
</gene>
<protein>
    <recommendedName>
        <fullName evidence="4">Peptidase M56 family protein</fullName>
    </recommendedName>
</protein>
<reference evidence="2 3" key="1">
    <citation type="submission" date="2024-10" db="EMBL/GenBank/DDBJ databases">
        <title>Novel secondary metabolite-producing bacteria for plant disease control.</title>
        <authorList>
            <person name="Chevrette M."/>
        </authorList>
    </citation>
    <scope>NUCLEOTIDE SEQUENCE [LARGE SCALE GENOMIC DNA]</scope>
    <source>
        <strain evidence="2 3">J30 TE3557</strain>
    </source>
</reference>
<feature type="transmembrane region" description="Helical" evidence="1">
    <location>
        <begin position="36"/>
        <end position="60"/>
    </location>
</feature>
<proteinExistence type="predicted"/>
<dbReference type="EMBL" id="JBIYEW010000003">
    <property type="protein sequence ID" value="MFK4638217.1"/>
    <property type="molecule type" value="Genomic_DNA"/>
</dbReference>
<keyword evidence="3" id="KW-1185">Reference proteome</keyword>
<organism evidence="2 3">
    <name type="scientific">Paenarthrobacter histidinolovorans</name>
    <dbReference type="NCBI Taxonomy" id="43664"/>
    <lineage>
        <taxon>Bacteria</taxon>
        <taxon>Bacillati</taxon>
        <taxon>Actinomycetota</taxon>
        <taxon>Actinomycetes</taxon>
        <taxon>Micrococcales</taxon>
        <taxon>Micrococcaceae</taxon>
        <taxon>Paenarthrobacter</taxon>
    </lineage>
</organism>
<dbReference type="RefSeq" id="WP_189013798.1">
    <property type="nucleotide sequence ID" value="NZ_BMPM01000001.1"/>
</dbReference>
<evidence type="ECO:0000313" key="3">
    <source>
        <dbReference type="Proteomes" id="UP001620520"/>
    </source>
</evidence>
<evidence type="ECO:0000313" key="2">
    <source>
        <dbReference type="EMBL" id="MFK4638217.1"/>
    </source>
</evidence>
<name>A0ABW8N2G2_9MICC</name>
<comment type="caution">
    <text evidence="2">The sequence shown here is derived from an EMBL/GenBank/DDBJ whole genome shotgun (WGS) entry which is preliminary data.</text>
</comment>
<keyword evidence="1" id="KW-1133">Transmembrane helix</keyword>
<evidence type="ECO:0000256" key="1">
    <source>
        <dbReference type="SAM" id="Phobius"/>
    </source>
</evidence>
<keyword evidence="1" id="KW-0812">Transmembrane</keyword>
<accession>A0ABW8N2G2</accession>
<sequence>MSDLKVDESFSQALRAELVSRVNKTASARPRKAARWWLGAGVFAGAVVLGGVGATAAGLLNIPGAPIVTPLGTPTTESHTGPATIDLGTAPKEAKAIRLEMTCLTTGSWAYESGATSTCKQHDLEGRGATTRFQLPVAPGKETTTINTQAQSQWRLTWTFVDVESTDWATNANGETYGAENENGQPELVAVKATNGQFGYVRKAELDDATGVSMMQTFRTPEEALAWQAERQGKSYAIPVYDPDGTTVVGEFIVQDGNGHIVETDGNGHVLEPDMLASEIPQ</sequence>
<dbReference type="Proteomes" id="UP001620520">
    <property type="component" value="Unassembled WGS sequence"/>
</dbReference>